<keyword evidence="4 7" id="KW-1133">Transmembrane helix</keyword>
<feature type="transmembrane region" description="Helical" evidence="7">
    <location>
        <begin position="749"/>
        <end position="768"/>
    </location>
</feature>
<dbReference type="PANTHER" id="PTHR10796">
    <property type="entry name" value="PATCHED-RELATED"/>
    <property type="match status" value="1"/>
</dbReference>
<dbReference type="GO" id="GO:0018996">
    <property type="term" value="P:molting cycle, collagen and cuticulin-based cuticle"/>
    <property type="evidence" value="ECO:0007669"/>
    <property type="project" value="TreeGrafter"/>
</dbReference>
<evidence type="ECO:0000256" key="7">
    <source>
        <dbReference type="SAM" id="Phobius"/>
    </source>
</evidence>
<evidence type="ECO:0000256" key="1">
    <source>
        <dbReference type="ARBA" id="ARBA00004141"/>
    </source>
</evidence>
<feature type="transmembrane region" description="Helical" evidence="7">
    <location>
        <begin position="385"/>
        <end position="402"/>
    </location>
</feature>
<feature type="transmembrane region" description="Helical" evidence="7">
    <location>
        <begin position="841"/>
        <end position="861"/>
    </location>
</feature>
<dbReference type="InterPro" id="IPR003392">
    <property type="entry name" value="PTHD_SSD"/>
</dbReference>
<feature type="transmembrane region" description="Helical" evidence="7">
    <location>
        <begin position="279"/>
        <end position="300"/>
    </location>
</feature>
<comment type="subcellular location">
    <subcellularLocation>
        <location evidence="1">Membrane</location>
        <topology evidence="1">Multi-pass membrane protein</topology>
    </subcellularLocation>
</comment>
<name>A0A085MM34_9BILA</name>
<evidence type="ECO:0000256" key="3">
    <source>
        <dbReference type="ARBA" id="ARBA00022692"/>
    </source>
</evidence>
<dbReference type="GO" id="GO:0005886">
    <property type="term" value="C:plasma membrane"/>
    <property type="evidence" value="ECO:0007669"/>
    <property type="project" value="TreeGrafter"/>
</dbReference>
<keyword evidence="5 7" id="KW-0472">Membrane</keyword>
<keyword evidence="6" id="KW-0325">Glycoprotein</keyword>
<reference evidence="9 10" key="1">
    <citation type="journal article" date="2014" name="Nat. Genet.">
        <title>Genome and transcriptome of the porcine whipworm Trichuris suis.</title>
        <authorList>
            <person name="Jex A.R."/>
            <person name="Nejsum P."/>
            <person name="Schwarz E.M."/>
            <person name="Hu L."/>
            <person name="Young N.D."/>
            <person name="Hall R.S."/>
            <person name="Korhonen P.K."/>
            <person name="Liao S."/>
            <person name="Thamsborg S."/>
            <person name="Xia J."/>
            <person name="Xu P."/>
            <person name="Wang S."/>
            <person name="Scheerlinck J.P."/>
            <person name="Hofmann A."/>
            <person name="Sternberg P.W."/>
            <person name="Wang J."/>
            <person name="Gasser R.B."/>
        </authorList>
    </citation>
    <scope>NUCLEOTIDE SEQUENCE [LARGE SCALE GENOMIC DNA]</scope>
    <source>
        <strain evidence="9">DCEP-RM93M</strain>
    </source>
</reference>
<dbReference type="Gene3D" id="1.20.1640.10">
    <property type="entry name" value="Multidrug efflux transporter AcrB transmembrane domain"/>
    <property type="match status" value="2"/>
</dbReference>
<dbReference type="PANTHER" id="PTHR10796:SF187">
    <property type="entry name" value="SSD DOMAIN-CONTAINING PROTEIN"/>
    <property type="match status" value="1"/>
</dbReference>
<evidence type="ECO:0000256" key="4">
    <source>
        <dbReference type="ARBA" id="ARBA00022989"/>
    </source>
</evidence>
<organism evidence="9 10">
    <name type="scientific">Trichuris suis</name>
    <name type="common">pig whipworm</name>
    <dbReference type="NCBI Taxonomy" id="68888"/>
    <lineage>
        <taxon>Eukaryota</taxon>
        <taxon>Metazoa</taxon>
        <taxon>Ecdysozoa</taxon>
        <taxon>Nematoda</taxon>
        <taxon>Enoplea</taxon>
        <taxon>Dorylaimia</taxon>
        <taxon>Trichinellida</taxon>
        <taxon>Trichuridae</taxon>
        <taxon>Trichuris</taxon>
    </lineage>
</organism>
<dbReference type="Pfam" id="PF02460">
    <property type="entry name" value="Patched"/>
    <property type="match status" value="1"/>
</dbReference>
<comment type="similarity">
    <text evidence="2">Belongs to the patched family.</text>
</comment>
<dbReference type="GO" id="GO:0030659">
    <property type="term" value="C:cytoplasmic vesicle membrane"/>
    <property type="evidence" value="ECO:0007669"/>
    <property type="project" value="TreeGrafter"/>
</dbReference>
<keyword evidence="10" id="KW-1185">Reference proteome</keyword>
<dbReference type="GO" id="GO:0006897">
    <property type="term" value="P:endocytosis"/>
    <property type="evidence" value="ECO:0007669"/>
    <property type="project" value="TreeGrafter"/>
</dbReference>
<evidence type="ECO:0000313" key="10">
    <source>
        <dbReference type="Proteomes" id="UP000030764"/>
    </source>
</evidence>
<feature type="transmembrane region" description="Helical" evidence="7">
    <location>
        <begin position="31"/>
        <end position="48"/>
    </location>
</feature>
<dbReference type="Proteomes" id="UP000030764">
    <property type="component" value="Unassembled WGS sequence"/>
</dbReference>
<evidence type="ECO:0000313" key="9">
    <source>
        <dbReference type="EMBL" id="KFD58280.1"/>
    </source>
</evidence>
<dbReference type="InterPro" id="IPR000731">
    <property type="entry name" value="SSD"/>
</dbReference>
<dbReference type="InterPro" id="IPR051697">
    <property type="entry name" value="Patched_domain-protein"/>
</dbReference>
<dbReference type="SUPFAM" id="SSF82866">
    <property type="entry name" value="Multidrug efflux transporter AcrB transmembrane domain"/>
    <property type="match status" value="2"/>
</dbReference>
<proteinExistence type="inferred from homology"/>
<evidence type="ECO:0000256" key="2">
    <source>
        <dbReference type="ARBA" id="ARBA00005585"/>
    </source>
</evidence>
<evidence type="ECO:0000256" key="5">
    <source>
        <dbReference type="ARBA" id="ARBA00023136"/>
    </source>
</evidence>
<feature type="transmembrane region" description="Helical" evidence="7">
    <location>
        <begin position="312"/>
        <end position="336"/>
    </location>
</feature>
<feature type="transmembrane region" description="Helical" evidence="7">
    <location>
        <begin position="342"/>
        <end position="365"/>
    </location>
</feature>
<protein>
    <recommendedName>
        <fullName evidence="8">SSD domain-containing protein</fullName>
    </recommendedName>
</protein>
<evidence type="ECO:0000259" key="8">
    <source>
        <dbReference type="PROSITE" id="PS50156"/>
    </source>
</evidence>
<evidence type="ECO:0000256" key="6">
    <source>
        <dbReference type="ARBA" id="ARBA00023180"/>
    </source>
</evidence>
<dbReference type="AlphaFoldDB" id="A0A085MM34"/>
<feature type="domain" description="SSD" evidence="8">
    <location>
        <begin position="282"/>
        <end position="439"/>
    </location>
</feature>
<dbReference type="EMBL" id="KL363185">
    <property type="protein sequence ID" value="KFD58280.1"/>
    <property type="molecule type" value="Genomic_DNA"/>
</dbReference>
<feature type="transmembrane region" description="Helical" evidence="7">
    <location>
        <begin position="190"/>
        <end position="209"/>
    </location>
</feature>
<feature type="transmembrane region" description="Helical" evidence="7">
    <location>
        <begin position="414"/>
        <end position="439"/>
    </location>
</feature>
<accession>A0A085MM34</accession>
<feature type="transmembrane region" description="Helical" evidence="7">
    <location>
        <begin position="774"/>
        <end position="799"/>
    </location>
</feature>
<sequence length="923" mass="103949">MTTIRPLSIIIDSCLDKFYDEYGRIVGQTPYLFIIGSLLLTGSLSIGLKRFHQNDDLKQLYTPVNSPTFHEKEVDNSFWAWKPPGTNRSSKSLESNLADSSGNGEIRTVSIFILLKSQRMHGNIFNSHLCRLVEEINGLIEHDVDITHEALGNGQFTFNTAGNAAHNYPARMLCKLYFDHRFRQNPNVRFMFPYMTVFGLQVFLGNALAGVKQHKNGTIGAFESFSLGYSWLTKDGAFHAFQNIIKLIEDKVHAILGGSNLTFATYSDELVNFEVNRNAILTLPYLAFSCIAVLAFCALSTRSSRRVQGKSWETLMGFVSSLMAIVSSFGLLAYAGVPFNSIVTVTPFLALAIGIDDTFLAISTWQRTPCSLSPEQRLRMTMREAGSAITVSSLTDIALFGIGTLSDTPAIKVFSIYTATAMLFDFIYHLTFVSACMVIGDQMNKRPVSVFPLLIKLFPVRNRNQKMVSRCSSKVDGKADASSECTNPFFKPSSFIQSVKVRLASSWKGAKSKERMCVVNLSGISSQQGNTHFSIAFRKYSELLNTNLIRTTAFCLYGFYISLALWGSCRIKVNMSLSMLLVDQSPLHRFFEVEDEYIRSSMAISVHVGRPPANEDEIFQFFAMVGQFESMKFSNGPHSSLLWLRHYLAFCQNVMVEGKLYNLLELFLENYRYKNYANMIRWYSDEHGKVVVDRFFFLIYFSTDSELAQVTDLMRDVRLLSYKFNKFNVTIFQQHSYVWDQFISIPENTIQTVGIGILCMIFMTAFFIPHLHSIFWVAFTLLSMDLGVIGFLSVWGVTLDPVTMINIIMSLDFPVEYASHICHCFYRLPAELTKGEQLEKLLAAVGWPILQGGVAALLATLPLGFVPSYVVRVFFRTVLLTVCIGMLHALLWLPLFLVSSADPYGKQSRIAHKKSSIAICLSS</sequence>
<keyword evidence="3 7" id="KW-0812">Transmembrane</keyword>
<dbReference type="PROSITE" id="PS50156">
    <property type="entry name" value="SSD"/>
    <property type="match status" value="1"/>
</dbReference>
<feature type="transmembrane region" description="Helical" evidence="7">
    <location>
        <begin position="873"/>
        <end position="898"/>
    </location>
</feature>
<gene>
    <name evidence="9" type="ORF">M513_01043</name>
</gene>